<gene>
    <name evidence="2" type="ORF">J4215_03865</name>
</gene>
<dbReference type="Pfam" id="PF25212">
    <property type="entry name" value="HVO_A0114"/>
    <property type="match status" value="1"/>
</dbReference>
<dbReference type="Gene3D" id="1.10.10.10">
    <property type="entry name" value="Winged helix-like DNA-binding domain superfamily/Winged helix DNA-binding domain"/>
    <property type="match status" value="1"/>
</dbReference>
<dbReference type="AlphaFoldDB" id="A0A8T4L710"/>
<reference evidence="2" key="2">
    <citation type="submission" date="2021-05" db="EMBL/GenBank/DDBJ databases">
        <title>Protein family content uncovers lineage relationships and bacterial pathway maintenance mechanisms in DPANN archaea.</title>
        <authorList>
            <person name="Castelle C.J."/>
            <person name="Meheust R."/>
            <person name="Jaffe A.L."/>
            <person name="Seitz K."/>
            <person name="Gong X."/>
            <person name="Baker B.J."/>
            <person name="Banfield J.F."/>
        </authorList>
    </citation>
    <scope>NUCLEOTIDE SEQUENCE</scope>
    <source>
        <strain evidence="2">RIFCSPLOWO2_01_FULL_AR10_48_17</strain>
    </source>
</reference>
<dbReference type="Proteomes" id="UP000675968">
    <property type="component" value="Unassembled WGS sequence"/>
</dbReference>
<feature type="domain" description="HTH arsR-type" evidence="1">
    <location>
        <begin position="35"/>
        <end position="124"/>
    </location>
</feature>
<name>A0A8T4L710_9ARCH</name>
<evidence type="ECO:0000313" key="2">
    <source>
        <dbReference type="EMBL" id="MBS3061692.1"/>
    </source>
</evidence>
<reference evidence="2" key="1">
    <citation type="submission" date="2021-03" db="EMBL/GenBank/DDBJ databases">
        <authorList>
            <person name="Jaffe A."/>
        </authorList>
    </citation>
    <scope>NUCLEOTIDE SEQUENCE</scope>
    <source>
        <strain evidence="2">RIFCSPLOWO2_01_FULL_AR10_48_17</strain>
    </source>
</reference>
<dbReference type="InterPro" id="IPR001845">
    <property type="entry name" value="HTH_ArsR_DNA-bd_dom"/>
</dbReference>
<dbReference type="EMBL" id="JAGVWC010000010">
    <property type="protein sequence ID" value="MBS3061692.1"/>
    <property type="molecule type" value="Genomic_DNA"/>
</dbReference>
<sequence>MCGLEMKKKLTIKIGGDMDADDRELLTNIKKARRPSHTLYLDSIEQLHALLSPKKIHILKSLLENDDNPTVSELAKKTNRKQEAISRDIHDLCDRNLVRLEKKGQRVHAKTNYDKIVIEIPLAR</sequence>
<evidence type="ECO:0000313" key="3">
    <source>
        <dbReference type="Proteomes" id="UP000675968"/>
    </source>
</evidence>
<dbReference type="PROSITE" id="PS50987">
    <property type="entry name" value="HTH_ARSR_2"/>
    <property type="match status" value="1"/>
</dbReference>
<protein>
    <submittedName>
        <fullName evidence="2">HTH domain-containing protein</fullName>
    </submittedName>
</protein>
<accession>A0A8T4L710</accession>
<dbReference type="InterPro" id="IPR036390">
    <property type="entry name" value="WH_DNA-bd_sf"/>
</dbReference>
<organism evidence="2 3">
    <name type="scientific">Candidatus Iainarchaeum sp</name>
    <dbReference type="NCBI Taxonomy" id="3101447"/>
    <lineage>
        <taxon>Archaea</taxon>
        <taxon>Candidatus Iainarchaeota</taxon>
        <taxon>Candidatus Iainarchaeia</taxon>
        <taxon>Candidatus Iainarchaeales</taxon>
        <taxon>Candidatus Iainarchaeaceae</taxon>
        <taxon>Candidatus Iainarchaeum</taxon>
    </lineage>
</organism>
<evidence type="ECO:0000259" key="1">
    <source>
        <dbReference type="PROSITE" id="PS50987"/>
    </source>
</evidence>
<dbReference type="InterPro" id="IPR036388">
    <property type="entry name" value="WH-like_DNA-bd_sf"/>
</dbReference>
<dbReference type="SUPFAM" id="SSF46785">
    <property type="entry name" value="Winged helix' DNA-binding domain"/>
    <property type="match status" value="1"/>
</dbReference>
<proteinExistence type="predicted"/>
<comment type="caution">
    <text evidence="2">The sequence shown here is derived from an EMBL/GenBank/DDBJ whole genome shotgun (WGS) entry which is preliminary data.</text>
</comment>
<dbReference type="GO" id="GO:0003700">
    <property type="term" value="F:DNA-binding transcription factor activity"/>
    <property type="evidence" value="ECO:0007669"/>
    <property type="project" value="InterPro"/>
</dbReference>